<evidence type="ECO:0000313" key="2">
    <source>
        <dbReference type="Proteomes" id="UP000287198"/>
    </source>
</evidence>
<dbReference type="EMBL" id="PIPW01000001">
    <property type="protein sequence ID" value="RUO54766.1"/>
    <property type="molecule type" value="Genomic_DNA"/>
</dbReference>
<evidence type="ECO:0000313" key="1">
    <source>
        <dbReference type="EMBL" id="RUO54766.1"/>
    </source>
</evidence>
<dbReference type="RefSeq" id="WP_126762444.1">
    <property type="nucleotide sequence ID" value="NZ_JBHLTZ010000004.1"/>
</dbReference>
<protein>
    <submittedName>
        <fullName evidence="1">Uncharacterized protein</fullName>
    </submittedName>
</protein>
<comment type="caution">
    <text evidence="1">The sequence shown here is derived from an EMBL/GenBank/DDBJ whole genome shotgun (WGS) entry which is preliminary data.</text>
</comment>
<sequence length="59" mass="6438">MKFSKDFLKALAGVAQGTMVHQGNYKVAAPRQPLIKPHGYDEMLAKLTCCVEQPQCCAA</sequence>
<keyword evidence="2" id="KW-1185">Reference proteome</keyword>
<accession>A0A432Y1G2</accession>
<reference evidence="2" key="1">
    <citation type="journal article" date="2018" name="Front. Microbiol.">
        <title>Genome-Based Analysis Reveals the Taxonomy and Diversity of the Family Idiomarinaceae.</title>
        <authorList>
            <person name="Liu Y."/>
            <person name="Lai Q."/>
            <person name="Shao Z."/>
        </authorList>
    </citation>
    <scope>NUCLEOTIDE SEQUENCE [LARGE SCALE GENOMIC DNA]</scope>
    <source>
        <strain evidence="2">BH195</strain>
    </source>
</reference>
<gene>
    <name evidence="1" type="ORF">CWI69_05010</name>
</gene>
<dbReference type="AlphaFoldDB" id="A0A432Y1G2"/>
<dbReference type="Proteomes" id="UP000287198">
    <property type="component" value="Unassembled WGS sequence"/>
</dbReference>
<name>A0A432Y1G2_9GAMM</name>
<dbReference type="OrthoDB" id="6241289at2"/>
<organism evidence="1 2">
    <name type="scientific">Pseudidiomarina halophila</name>
    <dbReference type="NCBI Taxonomy" id="1449799"/>
    <lineage>
        <taxon>Bacteria</taxon>
        <taxon>Pseudomonadati</taxon>
        <taxon>Pseudomonadota</taxon>
        <taxon>Gammaproteobacteria</taxon>
        <taxon>Alteromonadales</taxon>
        <taxon>Idiomarinaceae</taxon>
        <taxon>Pseudidiomarina</taxon>
    </lineage>
</organism>
<proteinExistence type="predicted"/>